<name>A0A0C3S5Y5_PHLG1</name>
<gene>
    <name evidence="1" type="ORF">PHLGIDRAFT_224647</name>
</gene>
<accession>A0A0C3S5Y5</accession>
<dbReference type="Proteomes" id="UP000053257">
    <property type="component" value="Unassembled WGS sequence"/>
</dbReference>
<protein>
    <recommendedName>
        <fullName evidence="3">F-box domain-containing protein</fullName>
    </recommendedName>
</protein>
<dbReference type="HOGENOM" id="CLU_036316_4_1_1"/>
<evidence type="ECO:0000313" key="1">
    <source>
        <dbReference type="EMBL" id="KIP03790.1"/>
    </source>
</evidence>
<reference evidence="1 2" key="1">
    <citation type="journal article" date="2014" name="PLoS Genet.">
        <title>Analysis of the Phlebiopsis gigantea genome, transcriptome and secretome provides insight into its pioneer colonization strategies of wood.</title>
        <authorList>
            <person name="Hori C."/>
            <person name="Ishida T."/>
            <person name="Igarashi K."/>
            <person name="Samejima M."/>
            <person name="Suzuki H."/>
            <person name="Master E."/>
            <person name="Ferreira P."/>
            <person name="Ruiz-Duenas F.J."/>
            <person name="Held B."/>
            <person name="Canessa P."/>
            <person name="Larrondo L.F."/>
            <person name="Schmoll M."/>
            <person name="Druzhinina I.S."/>
            <person name="Kubicek C.P."/>
            <person name="Gaskell J.A."/>
            <person name="Kersten P."/>
            <person name="St John F."/>
            <person name="Glasner J."/>
            <person name="Sabat G."/>
            <person name="Splinter BonDurant S."/>
            <person name="Syed K."/>
            <person name="Yadav J."/>
            <person name="Mgbeahuruike A.C."/>
            <person name="Kovalchuk A."/>
            <person name="Asiegbu F.O."/>
            <person name="Lackner G."/>
            <person name="Hoffmeister D."/>
            <person name="Rencoret J."/>
            <person name="Gutierrez A."/>
            <person name="Sun H."/>
            <person name="Lindquist E."/>
            <person name="Barry K."/>
            <person name="Riley R."/>
            <person name="Grigoriev I.V."/>
            <person name="Henrissat B."/>
            <person name="Kues U."/>
            <person name="Berka R.M."/>
            <person name="Martinez A.T."/>
            <person name="Covert S.F."/>
            <person name="Blanchette R.A."/>
            <person name="Cullen D."/>
        </authorList>
    </citation>
    <scope>NUCLEOTIDE SEQUENCE [LARGE SCALE GENOMIC DNA]</scope>
    <source>
        <strain evidence="1 2">11061_1 CR5-6</strain>
    </source>
</reference>
<dbReference type="AlphaFoldDB" id="A0A0C3S5Y5"/>
<evidence type="ECO:0008006" key="3">
    <source>
        <dbReference type="Google" id="ProtNLM"/>
    </source>
</evidence>
<dbReference type="OrthoDB" id="2732822at2759"/>
<keyword evidence="2" id="KW-1185">Reference proteome</keyword>
<sequence>MAFRERCPIARLPQELVDETVAHFQDDVASLSACAHIGYAWLSSSRAHLFRDVRLHPGDYDKPAETLGVMAKAIGRRTFVKSLTLSVVKRQTTASVDIQQVDIDPSFLASVLRYTPCVRTISFDRCLLLTSSVHTPALHSTLKSLQLLAISPPTTYDFRISLAQTLAFFQYTPTNRLEIHAYSFREIKYESTSLLKLGTAWKLGPPFSLRPAEADALCRWVVETVIVSGIWLLMGIKESLKPMLEGPRRVALCVGRLTAIGSPVLDDFWREVGPKITDLELEVEYKLDVPGIDVSRRWRNFRHCRALRSLTFPVSPYSTLATGYRNVLEALANGPVSMEQVILELQVRRDRDVSVANQLRVWDDRMDWTLLENTLTHFRDVKMLKFIVRHTAGEMYKNMDLFRTKVESLVALRLPGLHHAGKTCVEIGSTRL</sequence>
<evidence type="ECO:0000313" key="2">
    <source>
        <dbReference type="Proteomes" id="UP000053257"/>
    </source>
</evidence>
<proteinExistence type="predicted"/>
<organism evidence="1 2">
    <name type="scientific">Phlebiopsis gigantea (strain 11061_1 CR5-6)</name>
    <name type="common">White-rot fungus</name>
    <name type="synonym">Peniophora gigantea</name>
    <dbReference type="NCBI Taxonomy" id="745531"/>
    <lineage>
        <taxon>Eukaryota</taxon>
        <taxon>Fungi</taxon>
        <taxon>Dikarya</taxon>
        <taxon>Basidiomycota</taxon>
        <taxon>Agaricomycotina</taxon>
        <taxon>Agaricomycetes</taxon>
        <taxon>Polyporales</taxon>
        <taxon>Phanerochaetaceae</taxon>
        <taxon>Phlebiopsis</taxon>
    </lineage>
</organism>
<dbReference type="EMBL" id="KN840600">
    <property type="protein sequence ID" value="KIP03790.1"/>
    <property type="molecule type" value="Genomic_DNA"/>
</dbReference>